<evidence type="ECO:0000256" key="1">
    <source>
        <dbReference type="SAM" id="MobiDB-lite"/>
    </source>
</evidence>
<evidence type="ECO:0000313" key="3">
    <source>
        <dbReference type="Proteomes" id="UP000756132"/>
    </source>
</evidence>
<dbReference type="KEGG" id="ffu:CLAFUR5_03332"/>
<name>A0A9Q8L9Y0_PASFU</name>
<dbReference type="Proteomes" id="UP000756132">
    <property type="component" value="Chromosome 2"/>
</dbReference>
<feature type="compositionally biased region" description="Basic and acidic residues" evidence="1">
    <location>
        <begin position="30"/>
        <end position="41"/>
    </location>
</feature>
<dbReference type="GeneID" id="71983210"/>
<reference evidence="2" key="2">
    <citation type="journal article" date="2022" name="Microb. Genom.">
        <title>A chromosome-scale genome assembly of the tomato pathogen Cladosporium fulvum reveals a compartmentalized genome architecture and the presence of a dispensable chromosome.</title>
        <authorList>
            <person name="Zaccaron A.Z."/>
            <person name="Chen L.H."/>
            <person name="Samaras A."/>
            <person name="Stergiopoulos I."/>
        </authorList>
    </citation>
    <scope>NUCLEOTIDE SEQUENCE</scope>
    <source>
        <strain evidence="2">Race5_Kim</strain>
    </source>
</reference>
<sequence length="130" mass="14151">MPSTSLLSSGQRPSESLFVSADEQSDIDNGPDKKRVKRSFDDVDSAETSSVASSDEEDEDDQSATAYDISAEARPRLAFYHESFAKAERDVVRACKVLRVTNEELISGGYKNEEITTVCGKSGLEAINPP</sequence>
<evidence type="ECO:0000313" key="2">
    <source>
        <dbReference type="EMBL" id="UJO13519.1"/>
    </source>
</evidence>
<dbReference type="EMBL" id="CP090164">
    <property type="protein sequence ID" value="UJO13519.1"/>
    <property type="molecule type" value="Genomic_DNA"/>
</dbReference>
<dbReference type="AlphaFoldDB" id="A0A9Q8L9Y0"/>
<dbReference type="RefSeq" id="XP_047757885.1">
    <property type="nucleotide sequence ID" value="XM_047902480.1"/>
</dbReference>
<feature type="region of interest" description="Disordered" evidence="1">
    <location>
        <begin position="1"/>
        <end position="68"/>
    </location>
</feature>
<gene>
    <name evidence="2" type="ORF">CLAFUR5_03332</name>
</gene>
<keyword evidence="3" id="KW-1185">Reference proteome</keyword>
<feature type="compositionally biased region" description="Polar residues" evidence="1">
    <location>
        <begin position="1"/>
        <end position="14"/>
    </location>
</feature>
<protein>
    <submittedName>
        <fullName evidence="2">Uncharacterized protein</fullName>
    </submittedName>
</protein>
<organism evidence="2 3">
    <name type="scientific">Passalora fulva</name>
    <name type="common">Tomato leaf mold</name>
    <name type="synonym">Cladosporium fulvum</name>
    <dbReference type="NCBI Taxonomy" id="5499"/>
    <lineage>
        <taxon>Eukaryota</taxon>
        <taxon>Fungi</taxon>
        <taxon>Dikarya</taxon>
        <taxon>Ascomycota</taxon>
        <taxon>Pezizomycotina</taxon>
        <taxon>Dothideomycetes</taxon>
        <taxon>Dothideomycetidae</taxon>
        <taxon>Mycosphaerellales</taxon>
        <taxon>Mycosphaerellaceae</taxon>
        <taxon>Fulvia</taxon>
    </lineage>
</organism>
<proteinExistence type="predicted"/>
<reference evidence="2" key="1">
    <citation type="submission" date="2021-12" db="EMBL/GenBank/DDBJ databases">
        <authorList>
            <person name="Zaccaron A."/>
            <person name="Stergiopoulos I."/>
        </authorList>
    </citation>
    <scope>NUCLEOTIDE SEQUENCE</scope>
    <source>
        <strain evidence="2">Race5_Kim</strain>
    </source>
</reference>
<accession>A0A9Q8L9Y0</accession>